<dbReference type="Proteomes" id="UP001595904">
    <property type="component" value="Unassembled WGS sequence"/>
</dbReference>
<evidence type="ECO:0000313" key="2">
    <source>
        <dbReference type="EMBL" id="MFC4310340.1"/>
    </source>
</evidence>
<evidence type="ECO:0000313" key="3">
    <source>
        <dbReference type="Proteomes" id="UP001595904"/>
    </source>
</evidence>
<feature type="domain" description="DUF4351" evidence="1">
    <location>
        <begin position="62"/>
        <end position="114"/>
    </location>
</feature>
<dbReference type="InterPro" id="IPR025587">
    <property type="entry name" value="DUF4351"/>
</dbReference>
<evidence type="ECO:0000259" key="1">
    <source>
        <dbReference type="Pfam" id="PF14261"/>
    </source>
</evidence>
<accession>A0ABV8STA4</accession>
<protein>
    <submittedName>
        <fullName evidence="2">DUF4351 domain-containing protein</fullName>
    </submittedName>
</protein>
<proteinExistence type="predicted"/>
<reference evidence="3" key="1">
    <citation type="journal article" date="2019" name="Int. J. Syst. Evol. Microbiol.">
        <title>The Global Catalogue of Microorganisms (GCM) 10K type strain sequencing project: providing services to taxonomists for standard genome sequencing and annotation.</title>
        <authorList>
            <consortium name="The Broad Institute Genomics Platform"/>
            <consortium name="The Broad Institute Genome Sequencing Center for Infectious Disease"/>
            <person name="Wu L."/>
            <person name="Ma J."/>
        </authorList>
    </citation>
    <scope>NUCLEOTIDE SEQUENCE [LARGE SCALE GENOMIC DNA]</scope>
    <source>
        <strain evidence="3">CGMCC 1.10759</strain>
    </source>
</reference>
<gene>
    <name evidence="2" type="ORF">ACFPN2_14700</name>
</gene>
<dbReference type="EMBL" id="JBHSDU010000003">
    <property type="protein sequence ID" value="MFC4310340.1"/>
    <property type="molecule type" value="Genomic_DNA"/>
</dbReference>
<organism evidence="2 3">
    <name type="scientific">Steroidobacter flavus</name>
    <dbReference type="NCBI Taxonomy" id="1842136"/>
    <lineage>
        <taxon>Bacteria</taxon>
        <taxon>Pseudomonadati</taxon>
        <taxon>Pseudomonadota</taxon>
        <taxon>Gammaproteobacteria</taxon>
        <taxon>Steroidobacterales</taxon>
        <taxon>Steroidobacteraceae</taxon>
        <taxon>Steroidobacter</taxon>
    </lineage>
</organism>
<dbReference type="RefSeq" id="WP_380597753.1">
    <property type="nucleotide sequence ID" value="NZ_JBHSDU010000003.1"/>
</dbReference>
<name>A0ABV8STA4_9GAMM</name>
<dbReference type="Pfam" id="PF14261">
    <property type="entry name" value="DUF4351"/>
    <property type="match status" value="1"/>
</dbReference>
<keyword evidence="3" id="KW-1185">Reference proteome</keyword>
<sequence>MKSWSIFFAIARNSRPSEDRARLYFDLILNSISEAAREVLLETMRPFKYEYQSDFVKGYVAQGRAEGRVAILTRQLTVRFGSLSDEVKARIASKSIEELDAIADRLLTAVTLEEALALQS</sequence>
<comment type="caution">
    <text evidence="2">The sequence shown here is derived from an EMBL/GenBank/DDBJ whole genome shotgun (WGS) entry which is preliminary data.</text>
</comment>